<evidence type="ECO:0000256" key="3">
    <source>
        <dbReference type="ARBA" id="ARBA00022568"/>
    </source>
</evidence>
<feature type="region of interest" description="Disordered" evidence="13">
    <location>
        <begin position="42"/>
        <end position="62"/>
    </location>
</feature>
<dbReference type="OrthoDB" id="431720at2759"/>
<comment type="subcellular location">
    <subcellularLocation>
        <location evidence="1">Membrane</location>
        <topology evidence="1">Multi-pass membrane protein</topology>
    </subcellularLocation>
</comment>
<dbReference type="GO" id="GO:0045202">
    <property type="term" value="C:synapse"/>
    <property type="evidence" value="ECO:0007669"/>
    <property type="project" value="GOC"/>
</dbReference>
<feature type="non-terminal residue" evidence="16">
    <location>
        <position position="1"/>
    </location>
</feature>
<name>A0A8J2NVY4_9HEXA</name>
<keyword evidence="4" id="KW-0107">Calcium channel</keyword>
<evidence type="ECO:0000256" key="8">
    <source>
        <dbReference type="ARBA" id="ARBA00022989"/>
    </source>
</evidence>
<comment type="caution">
    <text evidence="16">The sequence shown here is derived from an EMBL/GenBank/DDBJ whole genome shotgun (WGS) entry which is preliminary data.</text>
</comment>
<dbReference type="GO" id="GO:0007268">
    <property type="term" value="P:chemical synaptic transmission"/>
    <property type="evidence" value="ECO:0007669"/>
    <property type="project" value="TreeGrafter"/>
</dbReference>
<dbReference type="AlphaFoldDB" id="A0A8J2NVY4"/>
<evidence type="ECO:0000313" key="17">
    <source>
        <dbReference type="Proteomes" id="UP000708208"/>
    </source>
</evidence>
<keyword evidence="11" id="KW-0325">Glycoprotein</keyword>
<evidence type="ECO:0000313" key="16">
    <source>
        <dbReference type="EMBL" id="CAG7720377.1"/>
    </source>
</evidence>
<dbReference type="FunFam" id="1.20.120.350:FF:000043">
    <property type="entry name" value="Voltage-dependent L-type calcium channel subunit alpha"/>
    <property type="match status" value="1"/>
</dbReference>
<evidence type="ECO:0000256" key="12">
    <source>
        <dbReference type="ARBA" id="ARBA00023303"/>
    </source>
</evidence>
<dbReference type="Pfam" id="PF00520">
    <property type="entry name" value="Ion_trans"/>
    <property type="match status" value="1"/>
</dbReference>
<feature type="domain" description="Ion transport" evidence="15">
    <location>
        <begin position="85"/>
        <end position="166"/>
    </location>
</feature>
<dbReference type="EMBL" id="CAJVCH010070157">
    <property type="protein sequence ID" value="CAG7720377.1"/>
    <property type="molecule type" value="Genomic_DNA"/>
</dbReference>
<feature type="transmembrane region" description="Helical" evidence="14">
    <location>
        <begin position="125"/>
        <end position="146"/>
    </location>
</feature>
<dbReference type="GO" id="GO:0098703">
    <property type="term" value="P:calcium ion import across plasma membrane"/>
    <property type="evidence" value="ECO:0007669"/>
    <property type="project" value="TreeGrafter"/>
</dbReference>
<proteinExistence type="predicted"/>
<dbReference type="Proteomes" id="UP000708208">
    <property type="component" value="Unassembled WGS sequence"/>
</dbReference>
<evidence type="ECO:0000256" key="5">
    <source>
        <dbReference type="ARBA" id="ARBA00022692"/>
    </source>
</evidence>
<evidence type="ECO:0000259" key="15">
    <source>
        <dbReference type="Pfam" id="PF00520"/>
    </source>
</evidence>
<sequence length="167" mass="17876">LAAAEAAAAENRSASKGRFGGSGEWGSVVRPFGLPIMGSGRKGGSAPGAHGANPGGPQPSGPSSLFIFTDDTKIRRCTRFIIEWPPFEYAVLLTIIANCIVLALEEHQPEGDKTVLAKNLETTEPYFLAIFCVEASLKILALGFVLHRGSYLRNIWNLMDFIVVVTG</sequence>
<keyword evidence="12" id="KW-0407">Ion channel</keyword>
<evidence type="ECO:0000256" key="6">
    <source>
        <dbReference type="ARBA" id="ARBA00022837"/>
    </source>
</evidence>
<gene>
    <name evidence="16" type="ORF">AFUS01_LOCUS9657</name>
</gene>
<evidence type="ECO:0000256" key="13">
    <source>
        <dbReference type="SAM" id="MobiDB-lite"/>
    </source>
</evidence>
<reference evidence="16" key="1">
    <citation type="submission" date="2021-06" db="EMBL/GenBank/DDBJ databases">
        <authorList>
            <person name="Hodson N. C."/>
            <person name="Mongue J. A."/>
            <person name="Jaron S. K."/>
        </authorList>
    </citation>
    <scope>NUCLEOTIDE SEQUENCE</scope>
</reference>
<keyword evidence="6" id="KW-0106">Calcium</keyword>
<dbReference type="PANTHER" id="PTHR45628">
    <property type="entry name" value="VOLTAGE-DEPENDENT CALCIUM CHANNEL TYPE A SUBUNIT ALPHA-1"/>
    <property type="match status" value="1"/>
</dbReference>
<keyword evidence="8 14" id="KW-1133">Transmembrane helix</keyword>
<dbReference type="InterPro" id="IPR005821">
    <property type="entry name" value="Ion_trans_dom"/>
</dbReference>
<evidence type="ECO:0000256" key="4">
    <source>
        <dbReference type="ARBA" id="ARBA00022673"/>
    </source>
</evidence>
<keyword evidence="5 14" id="KW-0812">Transmembrane</keyword>
<evidence type="ECO:0000256" key="1">
    <source>
        <dbReference type="ARBA" id="ARBA00004141"/>
    </source>
</evidence>
<evidence type="ECO:0000256" key="14">
    <source>
        <dbReference type="SAM" id="Phobius"/>
    </source>
</evidence>
<keyword evidence="7" id="KW-0851">Voltage-gated channel</keyword>
<dbReference type="PANTHER" id="PTHR45628:SF7">
    <property type="entry name" value="VOLTAGE-DEPENDENT CALCIUM CHANNEL TYPE A SUBUNIT ALPHA-1"/>
    <property type="match status" value="1"/>
</dbReference>
<keyword evidence="2" id="KW-0813">Transport</keyword>
<keyword evidence="10 14" id="KW-0472">Membrane</keyword>
<dbReference type="GO" id="GO:0008331">
    <property type="term" value="F:high voltage-gated calcium channel activity"/>
    <property type="evidence" value="ECO:0007669"/>
    <property type="project" value="TreeGrafter"/>
</dbReference>
<evidence type="ECO:0000256" key="11">
    <source>
        <dbReference type="ARBA" id="ARBA00023180"/>
    </source>
</evidence>
<evidence type="ECO:0000256" key="10">
    <source>
        <dbReference type="ARBA" id="ARBA00023136"/>
    </source>
</evidence>
<feature type="transmembrane region" description="Helical" evidence="14">
    <location>
        <begin position="86"/>
        <end position="105"/>
    </location>
</feature>
<organism evidence="16 17">
    <name type="scientific">Allacma fusca</name>
    <dbReference type="NCBI Taxonomy" id="39272"/>
    <lineage>
        <taxon>Eukaryota</taxon>
        <taxon>Metazoa</taxon>
        <taxon>Ecdysozoa</taxon>
        <taxon>Arthropoda</taxon>
        <taxon>Hexapoda</taxon>
        <taxon>Collembola</taxon>
        <taxon>Symphypleona</taxon>
        <taxon>Sminthuridae</taxon>
        <taxon>Allacma</taxon>
    </lineage>
</organism>
<evidence type="ECO:0000256" key="9">
    <source>
        <dbReference type="ARBA" id="ARBA00023065"/>
    </source>
</evidence>
<keyword evidence="17" id="KW-1185">Reference proteome</keyword>
<dbReference type="GO" id="GO:0005891">
    <property type="term" value="C:voltage-gated calcium channel complex"/>
    <property type="evidence" value="ECO:0007669"/>
    <property type="project" value="TreeGrafter"/>
</dbReference>
<evidence type="ECO:0000256" key="7">
    <source>
        <dbReference type="ARBA" id="ARBA00022882"/>
    </source>
</evidence>
<keyword evidence="3" id="KW-0109">Calcium transport</keyword>
<protein>
    <recommendedName>
        <fullName evidence="15">Ion transport domain-containing protein</fullName>
    </recommendedName>
</protein>
<evidence type="ECO:0000256" key="2">
    <source>
        <dbReference type="ARBA" id="ARBA00022448"/>
    </source>
</evidence>
<dbReference type="InterPro" id="IPR050599">
    <property type="entry name" value="VDCC_alpha-1_subunit"/>
</dbReference>
<keyword evidence="9" id="KW-0406">Ion transport</keyword>
<accession>A0A8J2NVY4</accession>